<reference evidence="2" key="1">
    <citation type="submission" date="2019-12" db="EMBL/GenBank/DDBJ databases">
        <title>Genome sequencing and annotation of Brassica cretica.</title>
        <authorList>
            <person name="Studholme D.J."/>
            <person name="Sarris P.F."/>
        </authorList>
    </citation>
    <scope>NUCLEOTIDE SEQUENCE</scope>
    <source>
        <strain evidence="2">PFS-102/07</strain>
        <tissue evidence="2">Leaf</tissue>
    </source>
</reference>
<sequence>MTSWWGAMIFSGSFALKHIELVPRIVCFTFLVSLPFLSLMMLVLVAACVVPLNLELPDITLIEYHVEVGYGIYHDFCHMHLFLVSDRLLVSSSSGSTSLLKMEMTVEALHPRIDTFSLLKCVCSYAVVQLGVVGSCKDRRLSILCSC</sequence>
<evidence type="ECO:0000313" key="2">
    <source>
        <dbReference type="EMBL" id="KAF2603397.1"/>
    </source>
</evidence>
<name>A0A8S9LBP7_BRACR</name>
<organism evidence="2">
    <name type="scientific">Brassica cretica</name>
    <name type="common">Mustard</name>
    <dbReference type="NCBI Taxonomy" id="69181"/>
    <lineage>
        <taxon>Eukaryota</taxon>
        <taxon>Viridiplantae</taxon>
        <taxon>Streptophyta</taxon>
        <taxon>Embryophyta</taxon>
        <taxon>Tracheophyta</taxon>
        <taxon>Spermatophyta</taxon>
        <taxon>Magnoliopsida</taxon>
        <taxon>eudicotyledons</taxon>
        <taxon>Gunneridae</taxon>
        <taxon>Pentapetalae</taxon>
        <taxon>rosids</taxon>
        <taxon>malvids</taxon>
        <taxon>Brassicales</taxon>
        <taxon>Brassicaceae</taxon>
        <taxon>Brassiceae</taxon>
        <taxon>Brassica</taxon>
    </lineage>
</organism>
<feature type="transmembrane region" description="Helical" evidence="1">
    <location>
        <begin position="21"/>
        <end position="47"/>
    </location>
</feature>
<gene>
    <name evidence="2" type="ORF">F2Q70_00027088</name>
</gene>
<proteinExistence type="predicted"/>
<dbReference type="EMBL" id="QGKY02000094">
    <property type="protein sequence ID" value="KAF2603397.1"/>
    <property type="molecule type" value="Genomic_DNA"/>
</dbReference>
<dbReference type="AlphaFoldDB" id="A0A8S9LBP7"/>
<keyword evidence="1" id="KW-0472">Membrane</keyword>
<comment type="caution">
    <text evidence="2">The sequence shown here is derived from an EMBL/GenBank/DDBJ whole genome shotgun (WGS) entry which is preliminary data.</text>
</comment>
<accession>A0A8S9LBP7</accession>
<keyword evidence="1" id="KW-0812">Transmembrane</keyword>
<evidence type="ECO:0000256" key="1">
    <source>
        <dbReference type="SAM" id="Phobius"/>
    </source>
</evidence>
<protein>
    <submittedName>
        <fullName evidence="2">Uncharacterized protein</fullName>
    </submittedName>
</protein>
<keyword evidence="1" id="KW-1133">Transmembrane helix</keyword>